<dbReference type="Pfam" id="PF13817">
    <property type="entry name" value="DDE_Tnp_IS66_C"/>
    <property type="match status" value="1"/>
</dbReference>
<dbReference type="Pfam" id="PF03050">
    <property type="entry name" value="DDE_Tnp_IS66"/>
    <property type="match status" value="1"/>
</dbReference>
<dbReference type="PANTHER" id="PTHR33678:SF1">
    <property type="entry name" value="BLL1576 PROTEIN"/>
    <property type="match status" value="1"/>
</dbReference>
<dbReference type="InterPro" id="IPR004291">
    <property type="entry name" value="Transposase_IS66_central"/>
</dbReference>
<name>W1IT94_9GAMM</name>
<comment type="caution">
    <text evidence="3">The sequence shown here is derived from an EMBL/GenBank/DDBJ whole genome shotgun (WGS) entry which is preliminary data.</text>
</comment>
<protein>
    <submittedName>
        <fullName evidence="3">Transposase</fullName>
    </submittedName>
</protein>
<dbReference type="InterPro" id="IPR039552">
    <property type="entry name" value="IS66_C"/>
</dbReference>
<evidence type="ECO:0000259" key="2">
    <source>
        <dbReference type="Pfam" id="PF13817"/>
    </source>
</evidence>
<proteinExistence type="predicted"/>
<reference evidence="3 4" key="1">
    <citation type="submission" date="2013-11" db="EMBL/GenBank/DDBJ databases">
        <title>Draft genome sequence and annotation of the entomopathogenic bacterium, Xenorhabdus cabanillasi strain JM26.</title>
        <authorList>
            <person name="Gualtieri M."/>
            <person name="Ogier J.C."/>
            <person name="Pages S."/>
            <person name="Givaudan A."/>
            <person name="Gaudriault S."/>
        </authorList>
    </citation>
    <scope>NUCLEOTIDE SEQUENCE [LARGE SCALE GENOMIC DNA]</scope>
    <source>
        <strain evidence="3 4">JM26</strain>
    </source>
</reference>
<dbReference type="AlphaFoldDB" id="W1IT94"/>
<gene>
    <name evidence="3" type="ORF">XCR1_1510008</name>
</gene>
<dbReference type="InterPro" id="IPR052344">
    <property type="entry name" value="Transposase-related"/>
</dbReference>
<accession>W1IT94</accession>
<evidence type="ECO:0000313" key="3">
    <source>
        <dbReference type="EMBL" id="CDL80425.1"/>
    </source>
</evidence>
<organism evidence="3 4">
    <name type="scientific">Xenorhabdus cabanillasii JM26</name>
    <dbReference type="NCBI Taxonomy" id="1427517"/>
    <lineage>
        <taxon>Bacteria</taxon>
        <taxon>Pseudomonadati</taxon>
        <taxon>Pseudomonadota</taxon>
        <taxon>Gammaproteobacteria</taxon>
        <taxon>Enterobacterales</taxon>
        <taxon>Morganellaceae</taxon>
        <taxon>Xenorhabdus</taxon>
    </lineage>
</organism>
<dbReference type="EMBL" id="CBXE010000059">
    <property type="protein sequence ID" value="CDL80425.1"/>
    <property type="molecule type" value="Genomic_DNA"/>
</dbReference>
<dbReference type="Proteomes" id="UP000019197">
    <property type="component" value="Unassembled WGS sequence"/>
</dbReference>
<evidence type="ECO:0000259" key="1">
    <source>
        <dbReference type="Pfam" id="PF03050"/>
    </source>
</evidence>
<feature type="domain" description="Transposase IS66 C-terminal" evidence="2">
    <location>
        <begin position="241"/>
        <end position="277"/>
    </location>
</feature>
<sequence>MFAPLVARFRETLLQQPALHADETPVKVVTSEKATNYMWVYCVGSDAPAPRALTPNIVLYDYQASRSGLCAADYLGDFQGYLQVDGYSGYEQTGARLVGCMAHARRKFMEAKQAQGKNKTGKADIALSLIQSLYRVEQQIKGLSPAEKYRIRQEKARPILDKLSAWLIKTQSQVLPKSKLGEAITYLGNQWPKLIRYLEDGRLSIDNNRAERAIKPFVIGRKAWLFSHTPRGAQASAILYSIVETAKANGLIPFDYVMTCLDELCQPVPDLDKLLPWNRATGKV</sequence>
<evidence type="ECO:0000313" key="4">
    <source>
        <dbReference type="Proteomes" id="UP000019197"/>
    </source>
</evidence>
<dbReference type="PANTHER" id="PTHR33678">
    <property type="entry name" value="BLL1576 PROTEIN"/>
    <property type="match status" value="1"/>
</dbReference>
<dbReference type="NCBIfam" id="NF033517">
    <property type="entry name" value="transpos_IS66"/>
    <property type="match status" value="1"/>
</dbReference>
<feature type="domain" description="Transposase IS66 central" evidence="1">
    <location>
        <begin position="3"/>
        <end position="235"/>
    </location>
</feature>